<reference evidence="10 11" key="1">
    <citation type="journal article" date="2024" name="Front. Microbiol.">
        <title>Novel thermophilic genera Geochorda gen. nov. and Carboxydochorda gen. nov. from the deep terrestrial subsurface reveal the ecophysiological diversity in the class Limnochordia.</title>
        <authorList>
            <person name="Karnachuk O.V."/>
            <person name="Lukina A.P."/>
            <person name="Avakyan M.R."/>
            <person name="Kadnikov V.V."/>
            <person name="Begmatov S."/>
            <person name="Beletsky A.V."/>
            <person name="Vlasova K.G."/>
            <person name="Novikov A.A."/>
            <person name="Shcherbakova V.A."/>
            <person name="Mardanov A.V."/>
            <person name="Ravin N.V."/>
        </authorList>
    </citation>
    <scope>NUCLEOTIDE SEQUENCE [LARGE SCALE GENOMIC DNA]</scope>
    <source>
        <strain evidence="10 11">L945</strain>
    </source>
</reference>
<feature type="domain" description="RCK C-terminal" evidence="9">
    <location>
        <begin position="287"/>
        <end position="369"/>
    </location>
</feature>
<evidence type="ECO:0000313" key="11">
    <source>
        <dbReference type="Proteomes" id="UP001332192"/>
    </source>
</evidence>
<dbReference type="InterPro" id="IPR050144">
    <property type="entry name" value="AAE_transporter"/>
</dbReference>
<dbReference type="SUPFAM" id="SSF116726">
    <property type="entry name" value="TrkA C-terminal domain-like"/>
    <property type="match status" value="2"/>
</dbReference>
<evidence type="ECO:0000256" key="6">
    <source>
        <dbReference type="ARBA" id="ARBA00022989"/>
    </source>
</evidence>
<protein>
    <submittedName>
        <fullName evidence="10">Aspartate:alanine exchanger family transporter</fullName>
    </submittedName>
</protein>
<feature type="transmembrane region" description="Helical" evidence="8">
    <location>
        <begin position="37"/>
        <end position="55"/>
    </location>
</feature>
<evidence type="ECO:0000313" key="10">
    <source>
        <dbReference type="EMBL" id="WRP17617.1"/>
    </source>
</evidence>
<evidence type="ECO:0000256" key="8">
    <source>
        <dbReference type="SAM" id="Phobius"/>
    </source>
</evidence>
<dbReference type="PANTHER" id="PTHR30445">
    <property type="entry name" value="K(+)_H(+) ANTIPORTER SUBUNIT KHTT"/>
    <property type="match status" value="1"/>
</dbReference>
<feature type="transmembrane region" description="Helical" evidence="8">
    <location>
        <begin position="405"/>
        <end position="423"/>
    </location>
</feature>
<evidence type="ECO:0000256" key="3">
    <source>
        <dbReference type="ARBA" id="ARBA00022448"/>
    </source>
</evidence>
<sequence length="553" mass="57834">MAGLVPAIAGVLAASPLLLLFAVTGIGYVVGRVRVGGFTLGVAAILLVGLAFGAIDPRLALPGFVYEFGLVLFVYTVGLASGPGFFRSLRRRGLRDTALAVGVLALAAGIAWGLGRLFGLPGPVIAGVFAGSLTNTPALAAVVETLQAQGHQAATAPVVGYSLAYPAGVLVMIACMGACARAWRVDFRREAREFARATGEGGDRVTNCDVEVTRPEVTGVTVAELMRRPERWGRPPSVRVILSRLKRGGQQMVVTGATVLQLGDVVTLVGPEEELEQVAPLFGVPSRERPELDRSQIDFRRIFVSNRAVAGKPIRELDLRARFGAVITRIKRGDVDLVPSASTVLELGDRVRVVAPRERLAALATFFGDSYRELSEIDLPSVSLGIGLGLLLGLIPVPLPAGATLRLGFAGGPLVAALVLGTLGRTGPIVWIQPHNANLTLRQMGLALFLAGIGTRSGYALLSTLEQAGPGVLVTAVAVAAGAALGTLVVAYRLLRIPMPVVTGMLAGLQTQPALLAFATEQAGSEIPHVGYATVYPTAMILKMLLAQLLVSR</sequence>
<keyword evidence="7 8" id="KW-0472">Membrane</keyword>
<dbReference type="EMBL" id="CP141615">
    <property type="protein sequence ID" value="WRP17617.1"/>
    <property type="molecule type" value="Genomic_DNA"/>
</dbReference>
<feature type="transmembrane region" description="Helical" evidence="8">
    <location>
        <begin position="61"/>
        <end position="86"/>
    </location>
</feature>
<accession>A0ABZ1BZT7</accession>
<feature type="transmembrane region" description="Helical" evidence="8">
    <location>
        <begin position="468"/>
        <end position="492"/>
    </location>
</feature>
<dbReference type="InterPro" id="IPR006512">
    <property type="entry name" value="YidE_YbjL"/>
</dbReference>
<keyword evidence="5 8" id="KW-0812">Transmembrane</keyword>
<proteinExistence type="inferred from homology"/>
<dbReference type="PROSITE" id="PS51202">
    <property type="entry name" value="RCK_C"/>
    <property type="match status" value="2"/>
</dbReference>
<feature type="transmembrane region" description="Helical" evidence="8">
    <location>
        <begin position="98"/>
        <end position="115"/>
    </location>
</feature>
<feature type="transmembrane region" description="Helical" evidence="8">
    <location>
        <begin position="6"/>
        <end position="30"/>
    </location>
</feature>
<evidence type="ECO:0000259" key="9">
    <source>
        <dbReference type="PROSITE" id="PS51202"/>
    </source>
</evidence>
<comment type="subcellular location">
    <subcellularLocation>
        <location evidence="1">Cell membrane</location>
        <topology evidence="1">Multi-pass membrane protein</topology>
    </subcellularLocation>
</comment>
<gene>
    <name evidence="10" type="ORF">U7230_00950</name>
</gene>
<evidence type="ECO:0000256" key="7">
    <source>
        <dbReference type="ARBA" id="ARBA00023136"/>
    </source>
</evidence>
<keyword evidence="3" id="KW-0813">Transport</keyword>
<feature type="domain" description="RCK C-terminal" evidence="9">
    <location>
        <begin position="240"/>
        <end position="284"/>
    </location>
</feature>
<name>A0ABZ1BZT7_9FIRM</name>
<comment type="similarity">
    <text evidence="2">Belongs to the AAE transporter (TC 2.A.81) family.</text>
</comment>
<dbReference type="Pfam" id="PF02080">
    <property type="entry name" value="TrkA_C"/>
    <property type="match status" value="1"/>
</dbReference>
<evidence type="ECO:0000256" key="4">
    <source>
        <dbReference type="ARBA" id="ARBA00022475"/>
    </source>
</evidence>
<keyword evidence="11" id="KW-1185">Reference proteome</keyword>
<dbReference type="InterPro" id="IPR006037">
    <property type="entry name" value="RCK_C"/>
</dbReference>
<keyword evidence="4" id="KW-1003">Cell membrane</keyword>
<dbReference type="InterPro" id="IPR036721">
    <property type="entry name" value="RCK_C_sf"/>
</dbReference>
<evidence type="ECO:0000256" key="1">
    <source>
        <dbReference type="ARBA" id="ARBA00004651"/>
    </source>
</evidence>
<dbReference type="NCBIfam" id="TIGR01625">
    <property type="entry name" value="YidE_YbjL_dupl"/>
    <property type="match status" value="2"/>
</dbReference>
<dbReference type="Pfam" id="PF06826">
    <property type="entry name" value="Asp-Al_Ex"/>
    <property type="match status" value="2"/>
</dbReference>
<organism evidence="10 11">
    <name type="scientific">Carboxydichorda subterranea</name>
    <dbReference type="NCBI Taxonomy" id="3109565"/>
    <lineage>
        <taxon>Bacteria</taxon>
        <taxon>Bacillati</taxon>
        <taxon>Bacillota</taxon>
        <taxon>Limnochordia</taxon>
        <taxon>Limnochordales</taxon>
        <taxon>Geochordaceae</taxon>
        <taxon>Carboxydichorda</taxon>
    </lineage>
</organism>
<feature type="transmembrane region" description="Helical" evidence="8">
    <location>
        <begin position="379"/>
        <end position="399"/>
    </location>
</feature>
<feature type="transmembrane region" description="Helical" evidence="8">
    <location>
        <begin position="444"/>
        <end position="462"/>
    </location>
</feature>
<dbReference type="Gene3D" id="3.30.70.1450">
    <property type="entry name" value="Regulator of K+ conductance, C-terminal domain"/>
    <property type="match status" value="2"/>
</dbReference>
<dbReference type="Proteomes" id="UP001332192">
    <property type="component" value="Chromosome"/>
</dbReference>
<evidence type="ECO:0000256" key="2">
    <source>
        <dbReference type="ARBA" id="ARBA00009854"/>
    </source>
</evidence>
<dbReference type="PANTHER" id="PTHR30445:SF3">
    <property type="entry name" value="TRANSPORT PROTEIN YIDE-RELATED"/>
    <property type="match status" value="1"/>
</dbReference>
<keyword evidence="6 8" id="KW-1133">Transmembrane helix</keyword>
<feature type="transmembrane region" description="Helical" evidence="8">
    <location>
        <begin position="163"/>
        <end position="183"/>
    </location>
</feature>
<evidence type="ECO:0000256" key="5">
    <source>
        <dbReference type="ARBA" id="ARBA00022692"/>
    </source>
</evidence>